<dbReference type="GO" id="GO:0006281">
    <property type="term" value="P:DNA repair"/>
    <property type="evidence" value="ECO:0007669"/>
    <property type="project" value="TreeGrafter"/>
</dbReference>
<dbReference type="InterPro" id="IPR006935">
    <property type="entry name" value="Helicase/UvrB_N"/>
</dbReference>
<dbReference type="SUPFAM" id="SSF52540">
    <property type="entry name" value="P-loop containing nucleoside triphosphate hydrolases"/>
    <property type="match status" value="2"/>
</dbReference>
<evidence type="ECO:0000259" key="2">
    <source>
        <dbReference type="PROSITE" id="PS51192"/>
    </source>
</evidence>
<dbReference type="Pfam" id="PF04851">
    <property type="entry name" value="ResIII"/>
    <property type="match status" value="1"/>
</dbReference>
<evidence type="ECO:0000259" key="3">
    <source>
        <dbReference type="PROSITE" id="PS51194"/>
    </source>
</evidence>
<dbReference type="Gene3D" id="3.40.50.300">
    <property type="entry name" value="P-loop containing nucleotide triphosphate hydrolases"/>
    <property type="match status" value="2"/>
</dbReference>
<dbReference type="GO" id="GO:0003677">
    <property type="term" value="F:DNA binding"/>
    <property type="evidence" value="ECO:0007669"/>
    <property type="project" value="InterPro"/>
</dbReference>
<dbReference type="SMART" id="SM00487">
    <property type="entry name" value="DEXDc"/>
    <property type="match status" value="1"/>
</dbReference>
<accession>A0A6C0J4G9</accession>
<dbReference type="PANTHER" id="PTHR45766:SF6">
    <property type="entry name" value="SWI_SNF-RELATED MATRIX-ASSOCIATED ACTIN-DEPENDENT REGULATOR OF CHROMATIN SUBFAMILY A-LIKE PROTEIN 1"/>
    <property type="match status" value="1"/>
</dbReference>
<dbReference type="GO" id="GO:0043596">
    <property type="term" value="C:nuclear replication fork"/>
    <property type="evidence" value="ECO:0007669"/>
    <property type="project" value="TreeGrafter"/>
</dbReference>
<evidence type="ECO:0000313" key="4">
    <source>
        <dbReference type="EMBL" id="QHT99670.1"/>
    </source>
</evidence>
<feature type="domain" description="Helicase C-terminal" evidence="3">
    <location>
        <begin position="478"/>
        <end position="671"/>
    </location>
</feature>
<dbReference type="CDD" id="cd18793">
    <property type="entry name" value="SF2_C_SNF"/>
    <property type="match status" value="1"/>
</dbReference>
<feature type="domain" description="Helicase ATP-binding" evidence="2">
    <location>
        <begin position="79"/>
        <end position="241"/>
    </location>
</feature>
<dbReference type="InterPro" id="IPR049730">
    <property type="entry name" value="SNF2/RAD54-like_C"/>
</dbReference>
<protein>
    <recommendedName>
        <fullName evidence="5">Helicase ATP-binding domain-containing protein</fullName>
    </recommendedName>
</protein>
<keyword evidence="1" id="KW-0378">Hydrolase</keyword>
<reference evidence="4" key="1">
    <citation type="journal article" date="2020" name="Nature">
        <title>Giant virus diversity and host interactions through global metagenomics.</title>
        <authorList>
            <person name="Schulz F."/>
            <person name="Roux S."/>
            <person name="Paez-Espino D."/>
            <person name="Jungbluth S."/>
            <person name="Walsh D.A."/>
            <person name="Denef V.J."/>
            <person name="McMahon K.D."/>
            <person name="Konstantinidis K.T."/>
            <person name="Eloe-Fadrosh E.A."/>
            <person name="Kyrpides N.C."/>
            <person name="Woyke T."/>
        </authorList>
    </citation>
    <scope>NUCLEOTIDE SEQUENCE</scope>
    <source>
        <strain evidence="4">GVMAG-M-3300025727-45</strain>
    </source>
</reference>
<proteinExistence type="predicted"/>
<dbReference type="EMBL" id="MN740312">
    <property type="protein sequence ID" value="QHT99670.1"/>
    <property type="molecule type" value="Genomic_DNA"/>
</dbReference>
<dbReference type="GO" id="GO:0016787">
    <property type="term" value="F:hydrolase activity"/>
    <property type="evidence" value="ECO:0007669"/>
    <property type="project" value="UniProtKB-KW"/>
</dbReference>
<dbReference type="GO" id="GO:0031297">
    <property type="term" value="P:replication fork processing"/>
    <property type="evidence" value="ECO:0007669"/>
    <property type="project" value="TreeGrafter"/>
</dbReference>
<organism evidence="4">
    <name type="scientific">viral metagenome</name>
    <dbReference type="NCBI Taxonomy" id="1070528"/>
    <lineage>
        <taxon>unclassified sequences</taxon>
        <taxon>metagenomes</taxon>
        <taxon>organismal metagenomes</taxon>
    </lineage>
</organism>
<evidence type="ECO:0000256" key="1">
    <source>
        <dbReference type="ARBA" id="ARBA00022801"/>
    </source>
</evidence>
<dbReference type="InterPro" id="IPR001650">
    <property type="entry name" value="Helicase_C-like"/>
</dbReference>
<dbReference type="GO" id="GO:0005524">
    <property type="term" value="F:ATP binding"/>
    <property type="evidence" value="ECO:0007669"/>
    <property type="project" value="InterPro"/>
</dbReference>
<dbReference type="PANTHER" id="PTHR45766">
    <property type="entry name" value="DNA ANNEALING HELICASE AND ENDONUCLEASE ZRANB3 FAMILY MEMBER"/>
    <property type="match status" value="1"/>
</dbReference>
<evidence type="ECO:0008006" key="5">
    <source>
        <dbReference type="Google" id="ProtNLM"/>
    </source>
</evidence>
<sequence length="886" mass="103169">MICKTILQMEILSHNFYDDSDPYFMDKNGRKFMKPNRYGYNQWINKNYSNYKLSDSIRTADEENINMLLPHQAFIKEFMSLGSPYRGCGIIHGLGSGKTRTAIEISEPYREKGYKIVFISPASLADNMVEELGKWGNDDVKNIKSSVDRKKYLEKTSYTFISSNGTPLNNVLRTRLENCIVIVDEAHNLGSMMANKQNKKATAFYKWLMNVKNCKIIALTGSPIINDPFEIALIANVLRGPMDYETSIVNESSIINYKAVFPEDREEFYNLFINDDNDGIKNELMFKLRITGLFSYFYGVIGTQLPNIEVEEVYVHMSEYQYNMYVKARDYENKIDRMNYNNSNKEDSNIVSTYRNYSRQLSNFVPPPPLEEEVKIYELLIPTYEVSDWSKKQQKDLMSSFENKDDYLRFLEEFDAMDSEDVKAKALSHIPSLVQVQTVKVDKKESGIKMLKSLMTDTSYLRDPEQKFIKYIGTYSPKIKKILVNMKIGNGNKGKIFIYSHYKSYAGIEVLKSIFKRLGYQEINESNINTINFDTIGAKPRYGYFIGGMKNETRHKIKQFFNHPRNIHGELMKIFMGSSAAAEGITLKQVQQVHIMEPYWNNIRIQQVIGRARRLGSHIGLPENEQTVYVYKYYSVFADDQEKIENVTTDIAINNSALKKEKLVNAFLRVIKTSAIDCTLNYAQNSLIEKDYVCYVPSSNKLKHEISWYSNIIDDINSVGQVNYKPVIETNKYIDYPRPYHITIFKKYNQQLYESRDNFVAGTIEKIFGNNIVFNVQSKILNVDDYYKDYYIHFFTQVQHGRIIKSYNASKKIFELNNLDYDKLTDGTKFWVYRTKYIAHIINGTIEKDDQGNIILYDRSALKTENQWIKRFSITISEDEKNAIII</sequence>
<dbReference type="Pfam" id="PF00271">
    <property type="entry name" value="Helicase_C"/>
    <property type="match status" value="1"/>
</dbReference>
<name>A0A6C0J4G9_9ZZZZ</name>
<dbReference type="PROSITE" id="PS51192">
    <property type="entry name" value="HELICASE_ATP_BIND_1"/>
    <property type="match status" value="1"/>
</dbReference>
<dbReference type="SMART" id="SM00490">
    <property type="entry name" value="HELICc"/>
    <property type="match status" value="1"/>
</dbReference>
<dbReference type="AlphaFoldDB" id="A0A6C0J4G9"/>
<dbReference type="InterPro" id="IPR014001">
    <property type="entry name" value="Helicase_ATP-bd"/>
</dbReference>
<dbReference type="InterPro" id="IPR027417">
    <property type="entry name" value="P-loop_NTPase"/>
</dbReference>
<dbReference type="PROSITE" id="PS51194">
    <property type="entry name" value="HELICASE_CTER"/>
    <property type="match status" value="1"/>
</dbReference>